<keyword evidence="1" id="KW-1133">Transmembrane helix</keyword>
<keyword evidence="3" id="KW-1185">Reference proteome</keyword>
<sequence>MKRSKKHIWTGLGFVATAIITAAMIYFGMMIASTSDNRKDQFAVAKNAKISANSLRHERPVTTSNEKEVEPELELPTKEWLVGSWRSADPDENPMLVASCDTDNIITFEPSGKYRMDGSYGNYDLNGLTLTYGNNVHVDYEMPEGEQEDYSEYDQRITATIDRQAPNVLLHDGNRMVRCTSQ</sequence>
<dbReference type="AlphaFoldDB" id="A0A371BIN2"/>
<keyword evidence="1" id="KW-0472">Membrane</keyword>
<keyword evidence="1" id="KW-0812">Transmembrane</keyword>
<reference evidence="3" key="1">
    <citation type="submission" date="2018-08" db="EMBL/GenBank/DDBJ databases">
        <authorList>
            <person name="Kim S.-J."/>
            <person name="Jung G.-Y."/>
        </authorList>
    </citation>
    <scope>NUCLEOTIDE SEQUENCE [LARGE SCALE GENOMIC DNA]</scope>
    <source>
        <strain evidence="3">GY_G</strain>
    </source>
</reference>
<accession>A0A371BIN2</accession>
<comment type="caution">
    <text evidence="2">The sequence shown here is derived from an EMBL/GenBank/DDBJ whole genome shotgun (WGS) entry which is preliminary data.</text>
</comment>
<name>A0A371BIN2_9SPHN</name>
<evidence type="ECO:0000313" key="3">
    <source>
        <dbReference type="Proteomes" id="UP000263833"/>
    </source>
</evidence>
<organism evidence="2 3">
    <name type="scientific">Sphingorhabdus pulchriflava</name>
    <dbReference type="NCBI Taxonomy" id="2292257"/>
    <lineage>
        <taxon>Bacteria</taxon>
        <taxon>Pseudomonadati</taxon>
        <taxon>Pseudomonadota</taxon>
        <taxon>Alphaproteobacteria</taxon>
        <taxon>Sphingomonadales</taxon>
        <taxon>Sphingomonadaceae</taxon>
        <taxon>Sphingorhabdus</taxon>
    </lineage>
</organism>
<evidence type="ECO:0000313" key="2">
    <source>
        <dbReference type="EMBL" id="RDV07387.1"/>
    </source>
</evidence>
<protein>
    <submittedName>
        <fullName evidence="2">Uncharacterized protein</fullName>
    </submittedName>
</protein>
<proteinExistence type="predicted"/>
<dbReference type="EMBL" id="QRGP01000001">
    <property type="protein sequence ID" value="RDV07387.1"/>
    <property type="molecule type" value="Genomic_DNA"/>
</dbReference>
<evidence type="ECO:0000256" key="1">
    <source>
        <dbReference type="SAM" id="Phobius"/>
    </source>
</evidence>
<dbReference type="RefSeq" id="WP_115548932.1">
    <property type="nucleotide sequence ID" value="NZ_QRGP01000001.1"/>
</dbReference>
<gene>
    <name evidence="2" type="ORF">DXH95_08560</name>
</gene>
<feature type="transmembrane region" description="Helical" evidence="1">
    <location>
        <begin position="12"/>
        <end position="32"/>
    </location>
</feature>
<dbReference type="Proteomes" id="UP000263833">
    <property type="component" value="Unassembled WGS sequence"/>
</dbReference>